<dbReference type="PRINTS" id="PR00385">
    <property type="entry name" value="P450"/>
</dbReference>
<dbReference type="EMBL" id="LK023324">
    <property type="protein sequence ID" value="CDS07822.1"/>
    <property type="molecule type" value="Genomic_DNA"/>
</dbReference>
<dbReference type="Gene3D" id="1.10.630.10">
    <property type="entry name" value="Cytochrome P450"/>
    <property type="match status" value="1"/>
</dbReference>
<comment type="subcellular location">
    <subcellularLocation>
        <location evidence="1">Membrane</location>
    </subcellularLocation>
</comment>
<proteinExistence type="predicted"/>
<dbReference type="Pfam" id="PF00067">
    <property type="entry name" value="p450"/>
    <property type="match status" value="1"/>
</dbReference>
<comment type="cofactor">
    <cofactor evidence="9">
        <name>heme</name>
        <dbReference type="ChEBI" id="CHEBI:30413"/>
    </cofactor>
</comment>
<keyword evidence="8" id="KW-0472">Membrane</keyword>
<keyword evidence="4 9" id="KW-0479">Metal-binding</keyword>
<evidence type="ECO:0000256" key="9">
    <source>
        <dbReference type="PIRSR" id="PIRSR602401-1"/>
    </source>
</evidence>
<dbReference type="InterPro" id="IPR036396">
    <property type="entry name" value="Cyt_P450_sf"/>
</dbReference>
<dbReference type="GO" id="GO:0004497">
    <property type="term" value="F:monooxygenase activity"/>
    <property type="evidence" value="ECO:0007669"/>
    <property type="project" value="InterPro"/>
</dbReference>
<dbReference type="GO" id="GO:0005506">
    <property type="term" value="F:iron ion binding"/>
    <property type="evidence" value="ECO:0007669"/>
    <property type="project" value="InterPro"/>
</dbReference>
<evidence type="ECO:0000256" key="1">
    <source>
        <dbReference type="ARBA" id="ARBA00004370"/>
    </source>
</evidence>
<evidence type="ECO:0000256" key="7">
    <source>
        <dbReference type="ARBA" id="ARBA00023004"/>
    </source>
</evidence>
<name>A0A077WMB7_9FUNG</name>
<protein>
    <recommendedName>
        <fullName evidence="11">Cytochrome P450</fullName>
    </recommendedName>
</protein>
<keyword evidence="3" id="KW-0812">Transmembrane</keyword>
<evidence type="ECO:0000256" key="6">
    <source>
        <dbReference type="ARBA" id="ARBA00023002"/>
    </source>
</evidence>
<organism evidence="10">
    <name type="scientific">Lichtheimia ramosa</name>
    <dbReference type="NCBI Taxonomy" id="688394"/>
    <lineage>
        <taxon>Eukaryota</taxon>
        <taxon>Fungi</taxon>
        <taxon>Fungi incertae sedis</taxon>
        <taxon>Mucoromycota</taxon>
        <taxon>Mucoromycotina</taxon>
        <taxon>Mucoromycetes</taxon>
        <taxon>Mucorales</taxon>
        <taxon>Lichtheimiaceae</taxon>
        <taxon>Lichtheimia</taxon>
    </lineage>
</organism>
<evidence type="ECO:0000256" key="8">
    <source>
        <dbReference type="ARBA" id="ARBA00023136"/>
    </source>
</evidence>
<reference evidence="10" key="1">
    <citation type="journal article" date="2014" name="Genome Announc.">
        <title>De novo whole-genome sequence and genome annotation of Lichtheimia ramosa.</title>
        <authorList>
            <person name="Linde J."/>
            <person name="Schwartze V."/>
            <person name="Binder U."/>
            <person name="Lass-Florl C."/>
            <person name="Voigt K."/>
            <person name="Horn F."/>
        </authorList>
    </citation>
    <scope>NUCLEOTIDE SEQUENCE</scope>
    <source>
        <strain evidence="10">JMRC FSU:6197</strain>
    </source>
</reference>
<dbReference type="InterPro" id="IPR050665">
    <property type="entry name" value="Cytochrome_P450_Monooxygen"/>
</dbReference>
<sequence length="541" mass="61586">MSSTFLSSLPSSLAPYLKSDRLPKVLLATTLSYAVAKYIVYNLYLHPTARIPGPPVEWIPFLGNMREIIKEESGVPHKKWLKKYGGIVVYHILWNKPRVMVTDPNLLKEVLTIHHYDYTKTPEGSKFLALLLGNGLLVAEGDVHRQQRKQLNPAFSLQSIRQLVPMMFVPPVQLMDRWKKEYAEHKDDNGMLEMNVSEWMSHVTLDIIGLAGFGQEFLTVKHEGSTDHVNKLSWAYQHLFDPSGSGLERFFRILIPGYRYLPTQRNRAFRKALKMLHEESYAVVQRGIERAKTTSKQDNLLALMINLADESGNGMSVEELRNQCLTFLAAGHETTAVSLSWTLWLLAQNQDIQDALREEVTPMFSQLDFTHRMFHDDPFDNTDHNLPSFEAINNLHLLNNVCKESSRLIPVVPVTARVAAKDVTLGGYFIPKGTAVVLPLIVNHHSKELWGEDAEEFRPSRWDESEASHVSPYDYLPFLAGGRQCIGNRFALIELKIILGLLITNFQFFEKPGFVPKKRQELTMRPSPNMTLLVKPIVSSS</sequence>
<accession>A0A077WMB7</accession>
<dbReference type="InterPro" id="IPR001128">
    <property type="entry name" value="Cyt_P450"/>
</dbReference>
<dbReference type="GO" id="GO:0020037">
    <property type="term" value="F:heme binding"/>
    <property type="evidence" value="ECO:0007669"/>
    <property type="project" value="InterPro"/>
</dbReference>
<dbReference type="SUPFAM" id="SSF48264">
    <property type="entry name" value="Cytochrome P450"/>
    <property type="match status" value="1"/>
</dbReference>
<dbReference type="PANTHER" id="PTHR24282:SF211">
    <property type="entry name" value="CYTOCHROME P450-RELATED"/>
    <property type="match status" value="1"/>
</dbReference>
<dbReference type="PANTHER" id="PTHR24282">
    <property type="entry name" value="CYTOCHROME P450 FAMILY MEMBER"/>
    <property type="match status" value="1"/>
</dbReference>
<dbReference type="GO" id="GO:0016020">
    <property type="term" value="C:membrane"/>
    <property type="evidence" value="ECO:0007669"/>
    <property type="project" value="UniProtKB-SubCell"/>
</dbReference>
<keyword evidence="5" id="KW-1133">Transmembrane helix</keyword>
<evidence type="ECO:0000256" key="4">
    <source>
        <dbReference type="ARBA" id="ARBA00022723"/>
    </source>
</evidence>
<evidence type="ECO:0000256" key="2">
    <source>
        <dbReference type="ARBA" id="ARBA00022617"/>
    </source>
</evidence>
<keyword evidence="2 9" id="KW-0349">Heme</keyword>
<gene>
    <name evidence="10" type="ORF">LRAMOSA01771</name>
</gene>
<dbReference type="OrthoDB" id="1470350at2759"/>
<dbReference type="InterPro" id="IPR002401">
    <property type="entry name" value="Cyt_P450_E_grp-I"/>
</dbReference>
<keyword evidence="7 9" id="KW-0408">Iron</keyword>
<keyword evidence="6" id="KW-0560">Oxidoreductase</keyword>
<feature type="binding site" description="axial binding residue" evidence="9">
    <location>
        <position position="485"/>
    </location>
    <ligand>
        <name>heme</name>
        <dbReference type="ChEBI" id="CHEBI:30413"/>
    </ligand>
    <ligandPart>
        <name>Fe</name>
        <dbReference type="ChEBI" id="CHEBI:18248"/>
    </ligandPart>
</feature>
<dbReference type="GO" id="GO:0016705">
    <property type="term" value="F:oxidoreductase activity, acting on paired donors, with incorporation or reduction of molecular oxygen"/>
    <property type="evidence" value="ECO:0007669"/>
    <property type="project" value="InterPro"/>
</dbReference>
<dbReference type="PRINTS" id="PR00463">
    <property type="entry name" value="EP450I"/>
</dbReference>
<dbReference type="AlphaFoldDB" id="A0A077WMB7"/>
<evidence type="ECO:0000256" key="3">
    <source>
        <dbReference type="ARBA" id="ARBA00022692"/>
    </source>
</evidence>
<evidence type="ECO:0000256" key="5">
    <source>
        <dbReference type="ARBA" id="ARBA00022989"/>
    </source>
</evidence>
<evidence type="ECO:0008006" key="11">
    <source>
        <dbReference type="Google" id="ProtNLM"/>
    </source>
</evidence>
<evidence type="ECO:0000313" key="10">
    <source>
        <dbReference type="EMBL" id="CDS07822.1"/>
    </source>
</evidence>